<proteinExistence type="predicted"/>
<reference evidence="2 3" key="1">
    <citation type="journal article" date="2024" name="Science">
        <title>Giant polyketide synthase enzymes in the biosynthesis of giant marine polyether toxins.</title>
        <authorList>
            <person name="Fallon T.R."/>
            <person name="Shende V.V."/>
            <person name="Wierzbicki I.H."/>
            <person name="Pendleton A.L."/>
            <person name="Watervoot N.F."/>
            <person name="Auber R.P."/>
            <person name="Gonzalez D.J."/>
            <person name="Wisecaver J.H."/>
            <person name="Moore B.S."/>
        </authorList>
    </citation>
    <scope>NUCLEOTIDE SEQUENCE [LARGE SCALE GENOMIC DNA]</scope>
    <source>
        <strain evidence="2 3">12B1</strain>
    </source>
</reference>
<feature type="region of interest" description="Disordered" evidence="1">
    <location>
        <begin position="394"/>
        <end position="445"/>
    </location>
</feature>
<feature type="region of interest" description="Disordered" evidence="1">
    <location>
        <begin position="585"/>
        <end position="628"/>
    </location>
</feature>
<dbReference type="EMBL" id="JBGBPQ010000024">
    <property type="protein sequence ID" value="KAL1500035.1"/>
    <property type="molecule type" value="Genomic_DNA"/>
</dbReference>
<feature type="compositionally biased region" description="Low complexity" evidence="1">
    <location>
        <begin position="600"/>
        <end position="611"/>
    </location>
</feature>
<evidence type="ECO:0000313" key="3">
    <source>
        <dbReference type="Proteomes" id="UP001515480"/>
    </source>
</evidence>
<name>A0AB34IJF5_PRYPA</name>
<comment type="caution">
    <text evidence="2">The sequence shown here is derived from an EMBL/GenBank/DDBJ whole genome shotgun (WGS) entry which is preliminary data.</text>
</comment>
<evidence type="ECO:0000313" key="2">
    <source>
        <dbReference type="EMBL" id="KAL1500035.1"/>
    </source>
</evidence>
<accession>A0AB34IJF5</accession>
<feature type="compositionally biased region" description="Low complexity" evidence="1">
    <location>
        <begin position="398"/>
        <end position="416"/>
    </location>
</feature>
<evidence type="ECO:0000256" key="1">
    <source>
        <dbReference type="SAM" id="MobiDB-lite"/>
    </source>
</evidence>
<dbReference type="AlphaFoldDB" id="A0AB34IJF5"/>
<dbReference type="Proteomes" id="UP001515480">
    <property type="component" value="Unassembled WGS sequence"/>
</dbReference>
<feature type="compositionally biased region" description="Polar residues" evidence="1">
    <location>
        <begin position="417"/>
        <end position="426"/>
    </location>
</feature>
<feature type="region of interest" description="Disordered" evidence="1">
    <location>
        <begin position="153"/>
        <end position="178"/>
    </location>
</feature>
<sequence>MRVSDFALRPTDSREYYADQQLSRPTVSFKGLRLPQNVLDAIEQADADARKGSAVRGEPPSLLHGPEQTDTRIRLRTRAIRALTIVNALKGMQEAGRVYWQCSVLDLEAPHAERYALLVLKRMPETLAALERWNATTSSLLCKVEARQLEVHQRYSEQNPDSPPLPWEPSQEQLRQSQKLADGFEGGGSLDPAGYAYMQALIASALNPAMDEAAIAESAADDYMGDIEKARESSALVLTRALSVQTWGESLLELASVWSSATDVAVVVSFLDRLRERVERSAERKRASSIAINCWVRERATIGQITASARQRGFSASKRRSSCSVIGAHVPFSTADPQPLPTNVPSAASLRPLAVQSAASLPPPTESISPRFTVDQPSAAPQLAATPSIARLCAGPQSPALPAPSTLSPAKPSPSTISPAKQSPATRSPAKPYPAKPSAGTSSELRDACAEDEMQMAIGVPDVGMLSAPPLRSSVSDSATDAVVRRLHTGERHARSSDFKEVDFYGRPLLGEELLGPNCAYMRKKTETLSRHGLFGQLLPQRTGELSPRWANAPLAVQMGDALLCPPSHECSPQRTGMLTFAPNRKDADASEARSSQPRSASKAAKPLLAKASHDPLVKPSQSSVADGAAHFDRARAVVRSHAMRTSQSADVLQKRQFVSISSKEQQRYAATVGKLHRDCITAGSIYSPFRQHEERSKQNVPKLSSRSSSEALTMLMRHGGSCAPPMIHAPSELQKESSRMLSSKDCVMMPRRLSISSAPPVPEGNADVDSCHDNQFFN</sequence>
<gene>
    <name evidence="2" type="ORF">AB1Y20_012712</name>
</gene>
<protein>
    <recommendedName>
        <fullName evidence="4">Rapamycin-insensitive companion of mTOR domain-containing protein</fullName>
    </recommendedName>
</protein>
<evidence type="ECO:0008006" key="4">
    <source>
        <dbReference type="Google" id="ProtNLM"/>
    </source>
</evidence>
<keyword evidence="3" id="KW-1185">Reference proteome</keyword>
<organism evidence="2 3">
    <name type="scientific">Prymnesium parvum</name>
    <name type="common">Toxic golden alga</name>
    <dbReference type="NCBI Taxonomy" id="97485"/>
    <lineage>
        <taxon>Eukaryota</taxon>
        <taxon>Haptista</taxon>
        <taxon>Haptophyta</taxon>
        <taxon>Prymnesiophyceae</taxon>
        <taxon>Prymnesiales</taxon>
        <taxon>Prymnesiaceae</taxon>
        <taxon>Prymnesium</taxon>
    </lineage>
</organism>